<dbReference type="PANTHER" id="PTHR43569:SF2">
    <property type="entry name" value="AMIDOHYDROLASE-RELATED DOMAIN-CONTAINING PROTEIN"/>
    <property type="match status" value="1"/>
</dbReference>
<evidence type="ECO:0000313" key="3">
    <source>
        <dbReference type="EMBL" id="MBE9662110.1"/>
    </source>
</evidence>
<comment type="caution">
    <text evidence="3">The sequence shown here is derived from an EMBL/GenBank/DDBJ whole genome shotgun (WGS) entry which is preliminary data.</text>
</comment>
<protein>
    <submittedName>
        <fullName evidence="3">Amidohydrolase family protein</fullName>
    </submittedName>
</protein>
<dbReference type="EMBL" id="JADFFL010000003">
    <property type="protein sequence ID" value="MBE9662110.1"/>
    <property type="molecule type" value="Genomic_DNA"/>
</dbReference>
<evidence type="ECO:0000259" key="2">
    <source>
        <dbReference type="Pfam" id="PF04909"/>
    </source>
</evidence>
<dbReference type="GO" id="GO:0016787">
    <property type="term" value="F:hydrolase activity"/>
    <property type="evidence" value="ECO:0007669"/>
    <property type="project" value="InterPro"/>
</dbReference>
<gene>
    <name evidence="3" type="ORF">IRJ16_09460</name>
</gene>
<sequence>MNHIDSHNHFWRYDPSTHGWISPEMGVIRRDFSPADLWPVLTVNGMEGTVAVQADQTEAETEYLLQLAEENDFIKGVVGWIDLQADDIDERLKHYSAFKKLKGFRHILQGEAKRDLMLTPKFKHGISKLGQYGFTYDILIFVDQLKYAVELADEFPEQRFVLDHIAKPEIAAGKIEDWSKGIKRLALRPNVWCKASGLVTEAKWDNWTNDTFSRYLDVVFDSFGVERIMFGSDWPVCLVAGEYAAVKDIITEYTENLSDADRQKIFRNNAIKFYNL</sequence>
<evidence type="ECO:0000313" key="4">
    <source>
        <dbReference type="Proteomes" id="UP000622475"/>
    </source>
</evidence>
<dbReference type="AlphaFoldDB" id="A0A929KX63"/>
<dbReference type="Pfam" id="PF04909">
    <property type="entry name" value="Amidohydro_2"/>
    <property type="match status" value="1"/>
</dbReference>
<feature type="domain" description="Amidohydrolase-related" evidence="2">
    <location>
        <begin position="4"/>
        <end position="276"/>
    </location>
</feature>
<dbReference type="InterPro" id="IPR006680">
    <property type="entry name" value="Amidohydro-rel"/>
</dbReference>
<dbReference type="RefSeq" id="WP_194111300.1">
    <property type="nucleotide sequence ID" value="NZ_JADFFL010000003.1"/>
</dbReference>
<accession>A0A929KX63</accession>
<reference evidence="3" key="1">
    <citation type="submission" date="2020-10" db="EMBL/GenBank/DDBJ databases">
        <title>Mucilaginibacter mali sp. nov., isolated from rhizosphere soil of apple orchard.</title>
        <authorList>
            <person name="Lee J.-S."/>
            <person name="Kim H.S."/>
            <person name="Kim J.-S."/>
        </authorList>
    </citation>
    <scope>NUCLEOTIDE SEQUENCE</scope>
    <source>
        <strain evidence="3">KCTC 22746</strain>
    </source>
</reference>
<keyword evidence="4" id="KW-1185">Reference proteome</keyword>
<evidence type="ECO:0000256" key="1">
    <source>
        <dbReference type="ARBA" id="ARBA00038310"/>
    </source>
</evidence>
<dbReference type="SUPFAM" id="SSF51556">
    <property type="entry name" value="Metallo-dependent hydrolases"/>
    <property type="match status" value="1"/>
</dbReference>
<dbReference type="PANTHER" id="PTHR43569">
    <property type="entry name" value="AMIDOHYDROLASE"/>
    <property type="match status" value="1"/>
</dbReference>
<name>A0A929KX63_9SPHI</name>
<proteinExistence type="inferred from homology"/>
<dbReference type="InterPro" id="IPR052350">
    <property type="entry name" value="Metallo-dep_Lactonases"/>
</dbReference>
<organism evidence="3 4">
    <name type="scientific">Mucilaginibacter myungsuensis</name>
    <dbReference type="NCBI Taxonomy" id="649104"/>
    <lineage>
        <taxon>Bacteria</taxon>
        <taxon>Pseudomonadati</taxon>
        <taxon>Bacteroidota</taxon>
        <taxon>Sphingobacteriia</taxon>
        <taxon>Sphingobacteriales</taxon>
        <taxon>Sphingobacteriaceae</taxon>
        <taxon>Mucilaginibacter</taxon>
    </lineage>
</organism>
<dbReference type="Gene3D" id="3.20.20.140">
    <property type="entry name" value="Metal-dependent hydrolases"/>
    <property type="match status" value="1"/>
</dbReference>
<dbReference type="InterPro" id="IPR032466">
    <property type="entry name" value="Metal_Hydrolase"/>
</dbReference>
<comment type="similarity">
    <text evidence="1">Belongs to the metallo-dependent hydrolases superfamily.</text>
</comment>
<dbReference type="Proteomes" id="UP000622475">
    <property type="component" value="Unassembled WGS sequence"/>
</dbReference>